<dbReference type="Proteomes" id="UP001328107">
    <property type="component" value="Unassembled WGS sequence"/>
</dbReference>
<evidence type="ECO:0000256" key="1">
    <source>
        <dbReference type="SAM" id="SignalP"/>
    </source>
</evidence>
<feature type="signal peptide" evidence="1">
    <location>
        <begin position="1"/>
        <end position="20"/>
    </location>
</feature>
<feature type="non-terminal residue" evidence="2">
    <location>
        <position position="1"/>
    </location>
</feature>
<comment type="caution">
    <text evidence="2">The sequence shown here is derived from an EMBL/GenBank/DDBJ whole genome shotgun (WGS) entry which is preliminary data.</text>
</comment>
<sequence>QSLMIRILLTIALLSSPLLAEENDEKDEIYEQLEEYMEYSTYYELTDKIVDELCGRFANFHPGTEEDLITLKREIVYFFESPEELKAEFLAGFSSKFKHLPKAIKRMKEIGSRLHQLHREFYPDKQPSKLNEDSLIFLEFIWTPVAKFLREKKENYEKSGLSKEEIRKELEEIDAKYMDLWDKDDDLLHSRFREDF</sequence>
<accession>A0AAN4Z853</accession>
<keyword evidence="3" id="KW-1185">Reference proteome</keyword>
<protein>
    <submittedName>
        <fullName evidence="2">Uncharacterized protein</fullName>
    </submittedName>
</protein>
<proteinExistence type="predicted"/>
<reference evidence="3" key="1">
    <citation type="submission" date="2022-10" db="EMBL/GenBank/DDBJ databases">
        <title>Genome assembly of Pristionchus species.</title>
        <authorList>
            <person name="Yoshida K."/>
            <person name="Sommer R.J."/>
        </authorList>
    </citation>
    <scope>NUCLEOTIDE SEQUENCE [LARGE SCALE GENOMIC DNA]</scope>
    <source>
        <strain evidence="3">RS5460</strain>
    </source>
</reference>
<evidence type="ECO:0000313" key="3">
    <source>
        <dbReference type="Proteomes" id="UP001328107"/>
    </source>
</evidence>
<gene>
    <name evidence="2" type="ORF">PMAYCL1PPCAC_06076</name>
</gene>
<dbReference type="AlphaFoldDB" id="A0AAN4Z853"/>
<evidence type="ECO:0000313" key="2">
    <source>
        <dbReference type="EMBL" id="GMR35881.1"/>
    </source>
</evidence>
<organism evidence="2 3">
    <name type="scientific">Pristionchus mayeri</name>
    <dbReference type="NCBI Taxonomy" id="1317129"/>
    <lineage>
        <taxon>Eukaryota</taxon>
        <taxon>Metazoa</taxon>
        <taxon>Ecdysozoa</taxon>
        <taxon>Nematoda</taxon>
        <taxon>Chromadorea</taxon>
        <taxon>Rhabditida</taxon>
        <taxon>Rhabditina</taxon>
        <taxon>Diplogasteromorpha</taxon>
        <taxon>Diplogasteroidea</taxon>
        <taxon>Neodiplogasteridae</taxon>
        <taxon>Pristionchus</taxon>
    </lineage>
</organism>
<keyword evidence="1" id="KW-0732">Signal</keyword>
<name>A0AAN4Z853_9BILA</name>
<dbReference type="EMBL" id="BTRK01000002">
    <property type="protein sequence ID" value="GMR35881.1"/>
    <property type="molecule type" value="Genomic_DNA"/>
</dbReference>
<feature type="chain" id="PRO_5042892781" evidence="1">
    <location>
        <begin position="21"/>
        <end position="196"/>
    </location>
</feature>